<sequence>MENDNLDHRRFLKSSNSYKIGEYIPDVIVQDSNDISLQWLKDSLHGSAMFFFSNNCEACDINVAYETCRRYNKFCYAIFCEGYDEEAILELQKKYTKENIKVYSYKVKYLIEQLNVRAVPYMLVVNKIGQVIGAGIVNTCDHANKLMEPLLRFIERE</sequence>
<protein>
    <recommendedName>
        <fullName evidence="3">Thioredoxin domain-containing protein</fullName>
    </recommendedName>
</protein>
<dbReference type="GeneID" id="94491341"/>
<organism evidence="1 2">
    <name type="scientific">Paenibacillus alvei</name>
    <name type="common">Bacillus alvei</name>
    <dbReference type="NCBI Taxonomy" id="44250"/>
    <lineage>
        <taxon>Bacteria</taxon>
        <taxon>Bacillati</taxon>
        <taxon>Bacillota</taxon>
        <taxon>Bacilli</taxon>
        <taxon>Bacillales</taxon>
        <taxon>Paenibacillaceae</taxon>
        <taxon>Paenibacillus</taxon>
    </lineage>
</organism>
<dbReference type="Proteomes" id="UP001527181">
    <property type="component" value="Unassembled WGS sequence"/>
</dbReference>
<evidence type="ECO:0000313" key="1">
    <source>
        <dbReference type="EMBL" id="MCY9764324.1"/>
    </source>
</evidence>
<reference evidence="1 2" key="1">
    <citation type="submission" date="2022-05" db="EMBL/GenBank/DDBJ databases">
        <title>Genome Sequencing of Bee-Associated Microbes.</title>
        <authorList>
            <person name="Dunlap C."/>
        </authorList>
    </citation>
    <scope>NUCLEOTIDE SEQUENCE [LARGE SCALE GENOMIC DNA]</scope>
    <source>
        <strain evidence="1 2">NRRL B-04010</strain>
    </source>
</reference>
<comment type="caution">
    <text evidence="1">The sequence shown here is derived from an EMBL/GenBank/DDBJ whole genome shotgun (WGS) entry which is preliminary data.</text>
</comment>
<evidence type="ECO:0000313" key="2">
    <source>
        <dbReference type="Proteomes" id="UP001527181"/>
    </source>
</evidence>
<accession>A0ABT4H603</accession>
<dbReference type="RefSeq" id="WP_262866841.1">
    <property type="nucleotide sequence ID" value="NZ_JAMDLX010000368.1"/>
</dbReference>
<gene>
    <name evidence="1" type="ORF">M5X12_27900</name>
</gene>
<evidence type="ECO:0008006" key="3">
    <source>
        <dbReference type="Google" id="ProtNLM"/>
    </source>
</evidence>
<dbReference type="EMBL" id="JAMDNP010000087">
    <property type="protein sequence ID" value="MCY9764324.1"/>
    <property type="molecule type" value="Genomic_DNA"/>
</dbReference>
<proteinExistence type="predicted"/>
<name>A0ABT4H603_PAEAL</name>
<keyword evidence="2" id="KW-1185">Reference proteome</keyword>